<organism evidence="2 3">
    <name type="scientific">Kinneretia aquatilis</name>
    <dbReference type="NCBI Taxonomy" id="2070761"/>
    <lineage>
        <taxon>Bacteria</taxon>
        <taxon>Pseudomonadati</taxon>
        <taxon>Pseudomonadota</taxon>
        <taxon>Betaproteobacteria</taxon>
        <taxon>Burkholderiales</taxon>
        <taxon>Sphaerotilaceae</taxon>
        <taxon>Roseateles</taxon>
    </lineage>
</organism>
<sequence>MNLYTDLCSHLLFPLHERLKRHDSVARLRLLERSQWLSPAELQALQLARLREFLGDVGRHVPYYRQLFKELSFDPAALQSVADLQKLPCLDKPLIRAHQDALKAEDHGVLSRYNTGGSSGEPLIFYMGKARKSHDVAAKWRATRWWNVDIGDPEIVVWGSPIELGAQDRVRRLRDGLMRSHLLPAFEMSEAKLDAFVADIRRIRPAMLFGYPSSLSLIAAHAMKRGVSMRDLGIRVAFVTSERLYEEQRRLISEAFACPVANGYGARDAGFIAHQCPAGSLHISAEDMIVETLDPQGQPVAEGEIGEIVVTHMATRDFPFIRYRTGDMGVLGSQACGCGRGLPVLKEVHGRSTDFVVAQNGTIMHGLALIYTVRDLPGVEKFRIEQLSLDHTQVQVVRNAEFDPAGVQRIEDDFRRRLGAAVRVEVLLVDDIPAEASGKFRYVISRVKAFAS</sequence>
<comment type="caution">
    <text evidence="2">The sequence shown here is derived from an EMBL/GenBank/DDBJ whole genome shotgun (WGS) entry which is preliminary data.</text>
</comment>
<dbReference type="Pfam" id="PF00501">
    <property type="entry name" value="AMP-binding"/>
    <property type="match status" value="1"/>
</dbReference>
<dbReference type="InterPro" id="IPR042099">
    <property type="entry name" value="ANL_N_sf"/>
</dbReference>
<evidence type="ECO:0000313" key="3">
    <source>
        <dbReference type="Proteomes" id="UP000235916"/>
    </source>
</evidence>
<dbReference type="InterPro" id="IPR000873">
    <property type="entry name" value="AMP-dep_synth/lig_dom"/>
</dbReference>
<dbReference type="EMBL" id="POSP01000004">
    <property type="protein sequence ID" value="PND36474.1"/>
    <property type="molecule type" value="Genomic_DNA"/>
</dbReference>
<dbReference type="SUPFAM" id="SSF56801">
    <property type="entry name" value="Acetyl-CoA synthetase-like"/>
    <property type="match status" value="1"/>
</dbReference>
<dbReference type="Gene3D" id="3.40.50.12780">
    <property type="entry name" value="N-terminal domain of ligase-like"/>
    <property type="match status" value="1"/>
</dbReference>
<protein>
    <submittedName>
        <fullName evidence="2">Capsule biosynthesis protein CapK</fullName>
    </submittedName>
</protein>
<accession>A0A2N8KSN7</accession>
<reference evidence="2 3" key="1">
    <citation type="submission" date="2018-01" db="EMBL/GenBank/DDBJ databases">
        <title>Draft genome sequence of Paucibacter aquatile CR182 isolated from freshwater of the Nakdong River.</title>
        <authorList>
            <person name="Choi A."/>
            <person name="Chung E.J."/>
        </authorList>
    </citation>
    <scope>NUCLEOTIDE SEQUENCE [LARGE SCALE GENOMIC DNA]</scope>
    <source>
        <strain evidence="2 3">CR182</strain>
    </source>
</reference>
<dbReference type="RefSeq" id="WP_102770247.1">
    <property type="nucleotide sequence ID" value="NZ_POSP01000004.1"/>
</dbReference>
<proteinExistence type="predicted"/>
<keyword evidence="3" id="KW-1185">Reference proteome</keyword>
<dbReference type="AlphaFoldDB" id="A0A2N8KSN7"/>
<dbReference type="Proteomes" id="UP000235916">
    <property type="component" value="Unassembled WGS sequence"/>
</dbReference>
<gene>
    <name evidence="2" type="ORF">C1O66_22605</name>
</gene>
<dbReference type="OrthoDB" id="580775at2"/>
<dbReference type="InterPro" id="IPR053158">
    <property type="entry name" value="CapK_Type1_Caps_Biosynth"/>
</dbReference>
<dbReference type="PANTHER" id="PTHR36932">
    <property type="entry name" value="CAPSULAR POLYSACCHARIDE BIOSYNTHESIS PROTEIN"/>
    <property type="match status" value="1"/>
</dbReference>
<evidence type="ECO:0000259" key="1">
    <source>
        <dbReference type="Pfam" id="PF00501"/>
    </source>
</evidence>
<evidence type="ECO:0000313" key="2">
    <source>
        <dbReference type="EMBL" id="PND36474.1"/>
    </source>
</evidence>
<dbReference type="PANTHER" id="PTHR36932:SF1">
    <property type="entry name" value="CAPSULAR POLYSACCHARIDE BIOSYNTHESIS PROTEIN"/>
    <property type="match status" value="1"/>
</dbReference>
<name>A0A2N8KSN7_9BURK</name>
<feature type="domain" description="AMP-dependent synthetase/ligase" evidence="1">
    <location>
        <begin position="193"/>
        <end position="311"/>
    </location>
</feature>